<evidence type="ECO:0000259" key="6">
    <source>
        <dbReference type="Pfam" id="PF00884"/>
    </source>
</evidence>
<dbReference type="InterPro" id="IPR000917">
    <property type="entry name" value="Sulfatase_N"/>
</dbReference>
<evidence type="ECO:0000256" key="4">
    <source>
        <dbReference type="ARBA" id="ARBA00022837"/>
    </source>
</evidence>
<evidence type="ECO:0000256" key="2">
    <source>
        <dbReference type="ARBA" id="ARBA00022723"/>
    </source>
</evidence>
<keyword evidence="5" id="KW-0472">Membrane</keyword>
<dbReference type="AlphaFoldDB" id="A0A4R4K940"/>
<dbReference type="InterPro" id="IPR017850">
    <property type="entry name" value="Alkaline_phosphatase_core_sf"/>
</dbReference>
<feature type="domain" description="Sulfatase N-terminal" evidence="6">
    <location>
        <begin position="48"/>
        <end position="408"/>
    </location>
</feature>
<evidence type="ECO:0000313" key="8">
    <source>
        <dbReference type="Proteomes" id="UP000295706"/>
    </source>
</evidence>
<keyword evidence="8" id="KW-1185">Reference proteome</keyword>
<dbReference type="Proteomes" id="UP000295706">
    <property type="component" value="Unassembled WGS sequence"/>
</dbReference>
<dbReference type="Gene3D" id="3.30.1120.10">
    <property type="match status" value="1"/>
</dbReference>
<dbReference type="Gene3D" id="3.40.720.10">
    <property type="entry name" value="Alkaline Phosphatase, subunit A"/>
    <property type="match status" value="1"/>
</dbReference>
<evidence type="ECO:0000256" key="1">
    <source>
        <dbReference type="ARBA" id="ARBA00008779"/>
    </source>
</evidence>
<dbReference type="PROSITE" id="PS00149">
    <property type="entry name" value="SULFATASE_2"/>
    <property type="match status" value="1"/>
</dbReference>
<dbReference type="InterPro" id="IPR050738">
    <property type="entry name" value="Sulfatase"/>
</dbReference>
<dbReference type="Pfam" id="PF00884">
    <property type="entry name" value="Sulfatase"/>
    <property type="match status" value="1"/>
</dbReference>
<evidence type="ECO:0000313" key="7">
    <source>
        <dbReference type="EMBL" id="TDB64180.1"/>
    </source>
</evidence>
<keyword evidence="3" id="KW-0378">Hydrolase</keyword>
<dbReference type="SUPFAM" id="SSF53649">
    <property type="entry name" value="Alkaline phosphatase-like"/>
    <property type="match status" value="1"/>
</dbReference>
<dbReference type="InterPro" id="IPR024607">
    <property type="entry name" value="Sulfatase_CS"/>
</dbReference>
<gene>
    <name evidence="7" type="ORF">EZE20_14695</name>
</gene>
<organism evidence="7 8">
    <name type="scientific">Arundinibacter roseus</name>
    <dbReference type="NCBI Taxonomy" id="2070510"/>
    <lineage>
        <taxon>Bacteria</taxon>
        <taxon>Pseudomonadati</taxon>
        <taxon>Bacteroidota</taxon>
        <taxon>Cytophagia</taxon>
        <taxon>Cytophagales</taxon>
        <taxon>Spirosomataceae</taxon>
        <taxon>Arundinibacter</taxon>
    </lineage>
</organism>
<keyword evidence="5" id="KW-0812">Transmembrane</keyword>
<dbReference type="GO" id="GO:0004065">
    <property type="term" value="F:arylsulfatase activity"/>
    <property type="evidence" value="ECO:0007669"/>
    <property type="project" value="TreeGrafter"/>
</dbReference>
<dbReference type="PANTHER" id="PTHR42693">
    <property type="entry name" value="ARYLSULFATASE FAMILY MEMBER"/>
    <property type="match status" value="1"/>
</dbReference>
<name>A0A4R4K940_9BACT</name>
<sequence length="527" mass="57998">MNKVIDVLVSAFRLKNRAQISVALLATGLCASALLFFSMKQSPVASKPNIVYILADDLGYGDLSVYNPQGKIKTPNLDRLAAQGMRFTDAHSPSSVCTPTRYGLMTGRYPWRSRLPVGVLRGYSRSLIEQDRLTVPAMLKKAGYQTGMVGKWHLGVDWVSVPEQKNLEKEPLYGITNEMNPEHIDFYKAPTNGPTTLGFDYTFFLPASLDMPPYCYLENDRLTEKPTAYTPGNSLSSGYTGPFWREGNMAPSFDFFQVLPTFIQKATDFLRRQSSQKPFFLYLALAAPHTPWMPTENYRGKSAAGEYGDFVQMVDAQVGRVLHTLDSLGLAENTLVFFTSDNGPFWRPAFTQQFGHAAAGNLRGMKGDAYEGGHRVPFIVRWPGKVKPGSVSEASTTLTNLLATCAEVVNQAFPATMVEDSYSILPVLLGKSQTVPQQPAIVHSASNGYFAIRKGPWKLIAGLGSGGFTEPQKIKPVAGGPTAQLFNLANDPAETRDLFAMHPEKVQELTALLKTIQESKTQIKSQP</sequence>
<keyword evidence="2" id="KW-0479">Metal-binding</keyword>
<dbReference type="OrthoDB" id="9764377at2"/>
<reference evidence="7 8" key="1">
    <citation type="submission" date="2019-02" db="EMBL/GenBank/DDBJ databases">
        <title>Arundinibacter roseus gen. nov., sp. nov., a new member of the family Cytophagaceae.</title>
        <authorList>
            <person name="Szuroczki S."/>
            <person name="Khayer B."/>
            <person name="Sproer C."/>
            <person name="Toumi M."/>
            <person name="Szabo A."/>
            <person name="Felfoldi T."/>
            <person name="Schumann P."/>
            <person name="Toth E."/>
        </authorList>
    </citation>
    <scope>NUCLEOTIDE SEQUENCE [LARGE SCALE GENOMIC DNA]</scope>
    <source>
        <strain evidence="7 8">DMA-k-7a</strain>
    </source>
</reference>
<dbReference type="CDD" id="cd16143">
    <property type="entry name" value="ARS_like"/>
    <property type="match status" value="1"/>
</dbReference>
<protein>
    <submittedName>
        <fullName evidence="7">Sulfatase</fullName>
    </submittedName>
</protein>
<comment type="similarity">
    <text evidence="1">Belongs to the sulfatase family.</text>
</comment>
<evidence type="ECO:0000256" key="5">
    <source>
        <dbReference type="SAM" id="Phobius"/>
    </source>
</evidence>
<dbReference type="EMBL" id="SMJU01000008">
    <property type="protein sequence ID" value="TDB64180.1"/>
    <property type="molecule type" value="Genomic_DNA"/>
</dbReference>
<dbReference type="RefSeq" id="WP_132118935.1">
    <property type="nucleotide sequence ID" value="NZ_SMJU01000008.1"/>
</dbReference>
<feature type="transmembrane region" description="Helical" evidence="5">
    <location>
        <begin position="20"/>
        <end position="39"/>
    </location>
</feature>
<proteinExistence type="inferred from homology"/>
<dbReference type="PANTHER" id="PTHR42693:SF53">
    <property type="entry name" value="ENDO-4-O-SULFATASE"/>
    <property type="match status" value="1"/>
</dbReference>
<dbReference type="PROSITE" id="PS00523">
    <property type="entry name" value="SULFATASE_1"/>
    <property type="match status" value="1"/>
</dbReference>
<keyword evidence="4" id="KW-0106">Calcium</keyword>
<comment type="caution">
    <text evidence="7">The sequence shown here is derived from an EMBL/GenBank/DDBJ whole genome shotgun (WGS) entry which is preliminary data.</text>
</comment>
<keyword evidence="5" id="KW-1133">Transmembrane helix</keyword>
<dbReference type="GO" id="GO:0046872">
    <property type="term" value="F:metal ion binding"/>
    <property type="evidence" value="ECO:0007669"/>
    <property type="project" value="UniProtKB-KW"/>
</dbReference>
<evidence type="ECO:0000256" key="3">
    <source>
        <dbReference type="ARBA" id="ARBA00022801"/>
    </source>
</evidence>
<accession>A0A4R4K940</accession>